<dbReference type="RefSeq" id="WP_125083300.1">
    <property type="nucleotide sequence ID" value="NZ_CP034248.1"/>
</dbReference>
<organism evidence="2 3">
    <name type="scientific">Paenibacillus lentus</name>
    <dbReference type="NCBI Taxonomy" id="1338368"/>
    <lineage>
        <taxon>Bacteria</taxon>
        <taxon>Bacillati</taxon>
        <taxon>Bacillota</taxon>
        <taxon>Bacilli</taxon>
        <taxon>Bacillales</taxon>
        <taxon>Paenibacillaceae</taxon>
        <taxon>Paenibacillus</taxon>
    </lineage>
</organism>
<evidence type="ECO:0000313" key="3">
    <source>
        <dbReference type="Proteomes" id="UP000273145"/>
    </source>
</evidence>
<protein>
    <recommendedName>
        <fullName evidence="4">DUF304 domain-containing protein</fullName>
    </recommendedName>
</protein>
<name>A0A3Q8SC20_9BACL</name>
<dbReference type="EMBL" id="CP034248">
    <property type="protein sequence ID" value="AZK47267.1"/>
    <property type="molecule type" value="Genomic_DNA"/>
</dbReference>
<feature type="transmembrane region" description="Helical" evidence="1">
    <location>
        <begin position="18"/>
        <end position="36"/>
    </location>
</feature>
<evidence type="ECO:0000313" key="2">
    <source>
        <dbReference type="EMBL" id="AZK47267.1"/>
    </source>
</evidence>
<keyword evidence="1" id="KW-0812">Transmembrane</keyword>
<dbReference type="OrthoDB" id="582675at2"/>
<gene>
    <name evidence="2" type="ORF">EIM92_14795</name>
</gene>
<keyword evidence="1" id="KW-1133">Transmembrane helix</keyword>
<keyword evidence="1" id="KW-0472">Membrane</keyword>
<dbReference type="AlphaFoldDB" id="A0A3Q8SC20"/>
<accession>A0A3Q8SC20</accession>
<dbReference type="InterPro" id="IPR046139">
    <property type="entry name" value="DUF6141"/>
</dbReference>
<dbReference type="Pfam" id="PF19638">
    <property type="entry name" value="DUF6141"/>
    <property type="match status" value="1"/>
</dbReference>
<dbReference type="Proteomes" id="UP000273145">
    <property type="component" value="Chromosome"/>
</dbReference>
<feature type="transmembrane region" description="Helical" evidence="1">
    <location>
        <begin position="56"/>
        <end position="78"/>
    </location>
</feature>
<evidence type="ECO:0000256" key="1">
    <source>
        <dbReference type="SAM" id="Phobius"/>
    </source>
</evidence>
<reference evidence="2 3" key="1">
    <citation type="submission" date="2018-11" db="EMBL/GenBank/DDBJ databases">
        <title>Genome sequencing of Paenibacillus lentus DSM25539(T).</title>
        <authorList>
            <person name="Kook J.-K."/>
            <person name="Park S.-N."/>
            <person name="Lim Y.K."/>
        </authorList>
    </citation>
    <scope>NUCLEOTIDE SEQUENCE [LARGE SCALE GENOMIC DNA]</scope>
    <source>
        <strain evidence="2 3">DSM 25539</strain>
    </source>
</reference>
<keyword evidence="3" id="KW-1185">Reference proteome</keyword>
<sequence length="170" mass="20152">MGKDHRVIYREIQRPHQIWIWAFVLLFALFSWYSVIQQVFIGIPLGSKPAPNISLIIFWLIFGIIFPAVLIWFIKLIIEVRADGVYIRFMPFHLQYRRFLYKDIVNYELIEYRSSEFGGWGIRVNMKGEKSYTMHGKQGIKLKLKNETVVFGTQKQNEIINAIDSLNEKH</sequence>
<dbReference type="KEGG" id="plen:EIM92_14795"/>
<evidence type="ECO:0008006" key="4">
    <source>
        <dbReference type="Google" id="ProtNLM"/>
    </source>
</evidence>
<proteinExistence type="predicted"/>